<comment type="caution">
    <text evidence="1">The sequence shown here is derived from an EMBL/GenBank/DDBJ whole genome shotgun (WGS) entry which is preliminary data.</text>
</comment>
<dbReference type="EMBL" id="BDGG01000016">
    <property type="protein sequence ID" value="GAV07773.1"/>
    <property type="molecule type" value="Genomic_DNA"/>
</dbReference>
<evidence type="ECO:0000313" key="1">
    <source>
        <dbReference type="EMBL" id="GAV07773.1"/>
    </source>
</evidence>
<evidence type="ECO:0000313" key="2">
    <source>
        <dbReference type="Proteomes" id="UP000186922"/>
    </source>
</evidence>
<proteinExistence type="predicted"/>
<accession>A0A1D1W4Q8</accession>
<protein>
    <submittedName>
        <fullName evidence="1">Uncharacterized protein</fullName>
    </submittedName>
</protein>
<reference evidence="1 2" key="1">
    <citation type="journal article" date="2016" name="Nat. Commun.">
        <title>Extremotolerant tardigrade genome and improved radiotolerance of human cultured cells by tardigrade-unique protein.</title>
        <authorList>
            <person name="Hashimoto T."/>
            <person name="Horikawa D.D."/>
            <person name="Saito Y."/>
            <person name="Kuwahara H."/>
            <person name="Kozuka-Hata H."/>
            <person name="Shin-I T."/>
            <person name="Minakuchi Y."/>
            <person name="Ohishi K."/>
            <person name="Motoyama A."/>
            <person name="Aizu T."/>
            <person name="Enomoto A."/>
            <person name="Kondo K."/>
            <person name="Tanaka S."/>
            <person name="Hara Y."/>
            <person name="Koshikawa S."/>
            <person name="Sagara H."/>
            <person name="Miura T."/>
            <person name="Yokobori S."/>
            <person name="Miyagawa K."/>
            <person name="Suzuki Y."/>
            <person name="Kubo T."/>
            <person name="Oyama M."/>
            <person name="Kohara Y."/>
            <person name="Fujiyama A."/>
            <person name="Arakawa K."/>
            <person name="Katayama T."/>
            <person name="Toyoda A."/>
            <person name="Kunieda T."/>
        </authorList>
    </citation>
    <scope>NUCLEOTIDE SEQUENCE [LARGE SCALE GENOMIC DNA]</scope>
    <source>
        <strain evidence="1 2">YOKOZUNA-1</strain>
    </source>
</reference>
<keyword evidence="2" id="KW-1185">Reference proteome</keyword>
<dbReference type="Proteomes" id="UP000186922">
    <property type="component" value="Unassembled WGS sequence"/>
</dbReference>
<gene>
    <name evidence="1" type="primary">RvY_17575</name>
    <name evidence="1" type="synonym">RvY_17575.2</name>
    <name evidence="1" type="ORF">RvY_17575-2</name>
</gene>
<organism evidence="1 2">
    <name type="scientific">Ramazzottius varieornatus</name>
    <name type="common">Water bear</name>
    <name type="synonym">Tardigrade</name>
    <dbReference type="NCBI Taxonomy" id="947166"/>
    <lineage>
        <taxon>Eukaryota</taxon>
        <taxon>Metazoa</taxon>
        <taxon>Ecdysozoa</taxon>
        <taxon>Tardigrada</taxon>
        <taxon>Eutardigrada</taxon>
        <taxon>Parachela</taxon>
        <taxon>Hypsibioidea</taxon>
        <taxon>Ramazzottiidae</taxon>
        <taxon>Ramazzottius</taxon>
    </lineage>
</organism>
<sequence length="105" mass="11635">MALVTALNLRKFPISIKARARLTSCLRLASMPPTLSREEGTTISRTAFPSTRICSMFSCVQRCRPAMVNPVILGPSRLQECFTSFCRFSPTIAPVLQPCSIFHVT</sequence>
<dbReference type="AlphaFoldDB" id="A0A1D1W4Q8"/>
<name>A0A1D1W4Q8_RAMVA</name>